<dbReference type="InterPro" id="IPR050229">
    <property type="entry name" value="GlpE_sulfurtransferase"/>
</dbReference>
<dbReference type="PANTHER" id="PTHR43031">
    <property type="entry name" value="FAD-DEPENDENT OXIDOREDUCTASE"/>
    <property type="match status" value="1"/>
</dbReference>
<dbReference type="InterPro" id="IPR001763">
    <property type="entry name" value="Rhodanese-like_dom"/>
</dbReference>
<reference evidence="2 3" key="1">
    <citation type="submission" date="2020-07" db="EMBL/GenBank/DDBJ databases">
        <title>Huge and variable diversity of episymbiotic CPR bacteria and DPANN archaea in groundwater ecosystems.</title>
        <authorList>
            <person name="He C.Y."/>
            <person name="Keren R."/>
            <person name="Whittaker M."/>
            <person name="Farag I.F."/>
            <person name="Doudna J."/>
            <person name="Cate J.H.D."/>
            <person name="Banfield J.F."/>
        </authorList>
    </citation>
    <scope>NUCLEOTIDE SEQUENCE [LARGE SCALE GENOMIC DNA]</scope>
    <source>
        <strain evidence="2">NC_groundwater_70_Ag_B-0.1um_54_66</strain>
    </source>
</reference>
<evidence type="ECO:0000313" key="2">
    <source>
        <dbReference type="EMBL" id="QQG35393.1"/>
    </source>
</evidence>
<dbReference type="SUPFAM" id="SSF52821">
    <property type="entry name" value="Rhodanese/Cell cycle control phosphatase"/>
    <property type="match status" value="1"/>
</dbReference>
<evidence type="ECO:0000313" key="3">
    <source>
        <dbReference type="Proteomes" id="UP000595362"/>
    </source>
</evidence>
<dbReference type="PANTHER" id="PTHR43031:SF1">
    <property type="entry name" value="PYRIDINE NUCLEOTIDE-DISULPHIDE OXIDOREDUCTASE"/>
    <property type="match status" value="1"/>
</dbReference>
<dbReference type="PROSITE" id="PS50206">
    <property type="entry name" value="RHODANESE_3"/>
    <property type="match status" value="1"/>
</dbReference>
<proteinExistence type="predicted"/>
<sequence>MMQAVNEVPHISPEEAQRRAAQGKAVLIDVREPDEVRTVAIMGAVNVPLTLFDPQAVLDAAGDKDIVFFCKIGGRAMNACHHFIRQTGREAACMSGSIAGWMQKGLPVISKV</sequence>
<dbReference type="Gene3D" id="3.40.250.10">
    <property type="entry name" value="Rhodanese-like domain"/>
    <property type="match status" value="1"/>
</dbReference>
<feature type="domain" description="Rhodanese" evidence="1">
    <location>
        <begin position="21"/>
        <end position="110"/>
    </location>
</feature>
<organism evidence="2 3">
    <name type="scientific">Micavibrio aeruginosavorus</name>
    <dbReference type="NCBI Taxonomy" id="349221"/>
    <lineage>
        <taxon>Bacteria</taxon>
        <taxon>Pseudomonadati</taxon>
        <taxon>Bdellovibrionota</taxon>
        <taxon>Bdellovibrionia</taxon>
        <taxon>Bdellovibrionales</taxon>
        <taxon>Pseudobdellovibrionaceae</taxon>
        <taxon>Micavibrio</taxon>
    </lineage>
</organism>
<gene>
    <name evidence="2" type="ORF">HYS17_07535</name>
</gene>
<dbReference type="Proteomes" id="UP000595362">
    <property type="component" value="Chromosome"/>
</dbReference>
<evidence type="ECO:0000259" key="1">
    <source>
        <dbReference type="PROSITE" id="PS50206"/>
    </source>
</evidence>
<dbReference type="Pfam" id="PF00581">
    <property type="entry name" value="Rhodanese"/>
    <property type="match status" value="1"/>
</dbReference>
<dbReference type="InterPro" id="IPR036873">
    <property type="entry name" value="Rhodanese-like_dom_sf"/>
</dbReference>
<dbReference type="SMART" id="SM00450">
    <property type="entry name" value="RHOD"/>
    <property type="match status" value="1"/>
</dbReference>
<dbReference type="AlphaFoldDB" id="A0A7T5R0Q1"/>
<name>A0A7T5R0Q1_9BACT</name>
<protein>
    <submittedName>
        <fullName evidence="2">Rhodanese-like domain-containing protein</fullName>
    </submittedName>
</protein>
<accession>A0A7T5R0Q1</accession>
<dbReference type="CDD" id="cd00158">
    <property type="entry name" value="RHOD"/>
    <property type="match status" value="1"/>
</dbReference>
<dbReference type="EMBL" id="CP066681">
    <property type="protein sequence ID" value="QQG35393.1"/>
    <property type="molecule type" value="Genomic_DNA"/>
</dbReference>